<dbReference type="InParanoid" id="A0A316VTM8"/>
<feature type="region of interest" description="Disordered" evidence="1">
    <location>
        <begin position="376"/>
        <end position="405"/>
    </location>
</feature>
<keyword evidence="3" id="KW-1185">Reference proteome</keyword>
<evidence type="ECO:0000313" key="2">
    <source>
        <dbReference type="EMBL" id="PWN40956.1"/>
    </source>
</evidence>
<accession>A0A316VTM8</accession>
<dbReference type="EMBL" id="KZ819402">
    <property type="protein sequence ID" value="PWN40956.1"/>
    <property type="molecule type" value="Genomic_DNA"/>
</dbReference>
<feature type="compositionally biased region" description="Polar residues" evidence="1">
    <location>
        <begin position="218"/>
        <end position="229"/>
    </location>
</feature>
<reference evidence="2 3" key="1">
    <citation type="journal article" date="2018" name="Mol. Biol. Evol.">
        <title>Broad Genomic Sampling Reveals a Smut Pathogenic Ancestry of the Fungal Clade Ustilaginomycotina.</title>
        <authorList>
            <person name="Kijpornyongpan T."/>
            <person name="Mondo S.J."/>
            <person name="Barry K."/>
            <person name="Sandor L."/>
            <person name="Lee J."/>
            <person name="Lipzen A."/>
            <person name="Pangilinan J."/>
            <person name="LaButti K."/>
            <person name="Hainaut M."/>
            <person name="Henrissat B."/>
            <person name="Grigoriev I.V."/>
            <person name="Spatafora J.W."/>
            <person name="Aime M.C."/>
        </authorList>
    </citation>
    <scope>NUCLEOTIDE SEQUENCE [LARGE SCALE GENOMIC DNA]</scope>
    <source>
        <strain evidence="2 3">MCA 4658</strain>
    </source>
</reference>
<feature type="region of interest" description="Disordered" evidence="1">
    <location>
        <begin position="422"/>
        <end position="541"/>
    </location>
</feature>
<feature type="compositionally biased region" description="Low complexity" evidence="1">
    <location>
        <begin position="390"/>
        <end position="405"/>
    </location>
</feature>
<dbReference type="GeneID" id="37032726"/>
<feature type="compositionally biased region" description="Polar residues" evidence="1">
    <location>
        <begin position="376"/>
        <end position="386"/>
    </location>
</feature>
<name>A0A316VTM8_9BASI</name>
<feature type="region of interest" description="Disordered" evidence="1">
    <location>
        <begin position="566"/>
        <end position="640"/>
    </location>
</feature>
<gene>
    <name evidence="2" type="ORF">IE81DRAFT_198086</name>
</gene>
<dbReference type="AlphaFoldDB" id="A0A316VTM8"/>
<feature type="compositionally biased region" description="Low complexity" evidence="1">
    <location>
        <begin position="427"/>
        <end position="450"/>
    </location>
</feature>
<evidence type="ECO:0000313" key="3">
    <source>
        <dbReference type="Proteomes" id="UP000245783"/>
    </source>
</evidence>
<dbReference type="RefSeq" id="XP_025368116.1">
    <property type="nucleotide sequence ID" value="XM_025510856.1"/>
</dbReference>
<proteinExistence type="predicted"/>
<organism evidence="2 3">
    <name type="scientific">Ceraceosorus guamensis</name>
    <dbReference type="NCBI Taxonomy" id="1522189"/>
    <lineage>
        <taxon>Eukaryota</taxon>
        <taxon>Fungi</taxon>
        <taxon>Dikarya</taxon>
        <taxon>Basidiomycota</taxon>
        <taxon>Ustilaginomycotina</taxon>
        <taxon>Exobasidiomycetes</taxon>
        <taxon>Ceraceosorales</taxon>
        <taxon>Ceraceosoraceae</taxon>
        <taxon>Ceraceosorus</taxon>
    </lineage>
</organism>
<sequence length="662" mass="70144">MPGRQVMRASERSRRDGARVPPTRTEGTIDSSRNDQHDDGAQYDSSQPSMAPTAPQPLAPSLLRPGHMVPANPSEADVAPHAHLRPFSRIRFQAGNPSALGLLGALQVAQRGISRPQTEPCAPSSIAGPSQVVPAKSRSTPSAVDNLTTSKLNTPSPAFQCENLGSMLQTRSSQAQSSSSALSMRARDAPRNAPRQNRRASRQVHPPLPDSSREGETQRASSRAAQSGLATGGSAGDPVHPGSEAVSGRIPLAEIPLWIADARGHSLRRLRGEPELNVGAAQEDALAISRRNSVSAACTQSSTFSLRDRCETFPLMQSDAATPSQSPPSLRTDSRASRRLGEGLNSDGSLASSRAPPNTLLRASLRRAHTYGIAAITSSSPAGSRATQERSIPAQRSSSSSRSGSMRAFALLDCSRVGVLRPAHGGSPRSALSSSTASAPTSSTPVLASGRRARVARGARSPLQPSSPLPSRPRSISRSPFGDLDESAGGSSSRSDTPDPEPASGRSSDIMPRRHDTFVASAEAELENSAHLTGPTIDTTTTSISTRSVTDVGDTVDTLDTIDTAETSHSLRRSRSNSTSLSPASLSASPRRALPKTPPRSGNRNRRYSPYASPSRRGDVRQIDENTPSPVRRQRQKEAERARLLHEQREQRAQLLGSQADP</sequence>
<feature type="compositionally biased region" description="Low complexity" evidence="1">
    <location>
        <begin position="576"/>
        <end position="592"/>
    </location>
</feature>
<evidence type="ECO:0000256" key="1">
    <source>
        <dbReference type="SAM" id="MobiDB-lite"/>
    </source>
</evidence>
<feature type="region of interest" description="Disordered" evidence="1">
    <location>
        <begin position="114"/>
        <end position="246"/>
    </location>
</feature>
<feature type="compositionally biased region" description="Polar residues" evidence="1">
    <location>
        <begin position="137"/>
        <end position="157"/>
    </location>
</feature>
<feature type="compositionally biased region" description="Low complexity" evidence="1">
    <location>
        <begin position="169"/>
        <end position="184"/>
    </location>
</feature>
<dbReference type="Proteomes" id="UP000245783">
    <property type="component" value="Unassembled WGS sequence"/>
</dbReference>
<protein>
    <submittedName>
        <fullName evidence="2">Uncharacterized protein</fullName>
    </submittedName>
</protein>
<feature type="compositionally biased region" description="Basic and acidic residues" evidence="1">
    <location>
        <begin position="9"/>
        <end position="18"/>
    </location>
</feature>
<feature type="region of interest" description="Disordered" evidence="1">
    <location>
        <begin position="1"/>
        <end position="77"/>
    </location>
</feature>